<dbReference type="Gene3D" id="3.40.50.300">
    <property type="entry name" value="P-loop containing nucleotide triphosphate hydrolases"/>
    <property type="match status" value="2"/>
</dbReference>
<evidence type="ECO:0000256" key="4">
    <source>
        <dbReference type="ARBA" id="ARBA00022475"/>
    </source>
</evidence>
<dbReference type="AlphaFoldDB" id="A0A7Z2JFQ8"/>
<dbReference type="SMART" id="SM00382">
    <property type="entry name" value="AAA"/>
    <property type="match status" value="2"/>
</dbReference>
<dbReference type="NCBIfam" id="NF008453">
    <property type="entry name" value="PRK11308.1"/>
    <property type="match status" value="3"/>
</dbReference>
<dbReference type="InterPro" id="IPR050388">
    <property type="entry name" value="ABC_Ni/Peptide_Import"/>
</dbReference>
<gene>
    <name evidence="10" type="ORF">FAZ98_10750</name>
</gene>
<dbReference type="GO" id="GO:0015833">
    <property type="term" value="P:peptide transport"/>
    <property type="evidence" value="ECO:0007669"/>
    <property type="project" value="InterPro"/>
</dbReference>
<keyword evidence="11" id="KW-1185">Reference proteome</keyword>
<organism evidence="10 11">
    <name type="scientific">Paraburkholderia acidisoli</name>
    <dbReference type="NCBI Taxonomy" id="2571748"/>
    <lineage>
        <taxon>Bacteria</taxon>
        <taxon>Pseudomonadati</taxon>
        <taxon>Pseudomonadota</taxon>
        <taxon>Betaproteobacteria</taxon>
        <taxon>Burkholderiales</taxon>
        <taxon>Burkholderiaceae</taxon>
        <taxon>Paraburkholderia</taxon>
    </lineage>
</organism>
<feature type="domain" description="ABC transporter" evidence="9">
    <location>
        <begin position="24"/>
        <end position="273"/>
    </location>
</feature>
<evidence type="ECO:0000256" key="2">
    <source>
        <dbReference type="ARBA" id="ARBA00005417"/>
    </source>
</evidence>
<name>A0A7Z2JFQ8_9BURK</name>
<dbReference type="GO" id="GO:0055085">
    <property type="term" value="P:transmembrane transport"/>
    <property type="evidence" value="ECO:0007669"/>
    <property type="project" value="UniProtKB-ARBA"/>
</dbReference>
<dbReference type="InterPro" id="IPR003439">
    <property type="entry name" value="ABC_transporter-like_ATP-bd"/>
</dbReference>
<evidence type="ECO:0000256" key="1">
    <source>
        <dbReference type="ARBA" id="ARBA00004417"/>
    </source>
</evidence>
<dbReference type="KEGG" id="pacs:FAZ98_10750"/>
<dbReference type="FunFam" id="3.40.50.300:FF:000016">
    <property type="entry name" value="Oligopeptide ABC transporter ATP-binding component"/>
    <property type="match status" value="1"/>
</dbReference>
<evidence type="ECO:0000256" key="6">
    <source>
        <dbReference type="ARBA" id="ARBA00022741"/>
    </source>
</evidence>
<evidence type="ECO:0000313" key="11">
    <source>
        <dbReference type="Proteomes" id="UP000433577"/>
    </source>
</evidence>
<dbReference type="RefSeq" id="WP_158951197.1">
    <property type="nucleotide sequence ID" value="NZ_CP046913.1"/>
</dbReference>
<dbReference type="NCBIfam" id="TIGR01727">
    <property type="entry name" value="oligo_HPY"/>
    <property type="match status" value="1"/>
</dbReference>
<keyword evidence="4" id="KW-1003">Cell membrane</keyword>
<evidence type="ECO:0000313" key="10">
    <source>
        <dbReference type="EMBL" id="QGZ62168.1"/>
    </source>
</evidence>
<dbReference type="Pfam" id="PF00005">
    <property type="entry name" value="ABC_tran"/>
    <property type="match status" value="2"/>
</dbReference>
<evidence type="ECO:0000256" key="8">
    <source>
        <dbReference type="ARBA" id="ARBA00023136"/>
    </source>
</evidence>
<accession>A0A7Z2JFQ8</accession>
<dbReference type="SUPFAM" id="SSF52540">
    <property type="entry name" value="P-loop containing nucleoside triphosphate hydrolases"/>
    <property type="match status" value="2"/>
</dbReference>
<evidence type="ECO:0000256" key="3">
    <source>
        <dbReference type="ARBA" id="ARBA00022448"/>
    </source>
</evidence>
<dbReference type="PANTHER" id="PTHR43297">
    <property type="entry name" value="OLIGOPEPTIDE TRANSPORT ATP-BINDING PROTEIN APPD"/>
    <property type="match status" value="1"/>
</dbReference>
<protein>
    <submittedName>
        <fullName evidence="10">Dipeptide ABC transporter ATP-binding protein</fullName>
    </submittedName>
</protein>
<dbReference type="Pfam" id="PF08352">
    <property type="entry name" value="oligo_HPY"/>
    <property type="match status" value="2"/>
</dbReference>
<reference evidence="10 11" key="1">
    <citation type="submission" date="2019-12" db="EMBL/GenBank/DDBJ databases">
        <title>Paraburkholderia acidiphila 7Q-K02 sp. nov and Paraburkholderia acidisoli DHF22 sp. nov., two strains isolated from forest soil.</title>
        <authorList>
            <person name="Gao Z."/>
            <person name="Qiu L."/>
        </authorList>
    </citation>
    <scope>NUCLEOTIDE SEQUENCE [LARGE SCALE GENOMIC DNA]</scope>
    <source>
        <strain evidence="10 11">DHF22</strain>
    </source>
</reference>
<keyword evidence="3" id="KW-0813">Transport</keyword>
<dbReference type="GO" id="GO:0005886">
    <property type="term" value="C:plasma membrane"/>
    <property type="evidence" value="ECO:0007669"/>
    <property type="project" value="UniProtKB-SubCell"/>
</dbReference>
<dbReference type="PROSITE" id="PS00211">
    <property type="entry name" value="ABC_TRANSPORTER_1"/>
    <property type="match status" value="1"/>
</dbReference>
<dbReference type="EMBL" id="CP046913">
    <property type="protein sequence ID" value="QGZ62168.1"/>
    <property type="molecule type" value="Genomic_DNA"/>
</dbReference>
<sequence>MNASPHSARSPLATFAAPRDDDALALVGLTVAYRVRGRDRDVLTDVSLRIQRGEAYGLVGESGCGKSTVALAALRYLARNGRVKAGRIQIAGEDVLALDANGLRTLRANAVSMVYQDPASALNPTLTIARQLVEAFEAAGANERDARDGAYAMLERVRIADPERVLASYPHQLSGGMQQRVVIAMALASNPALLILDEPTTGLDATVEAEVLDLIAKLRAELSMAVLLISHDLAVIGRMCERVGVLYAGRLVEEGPTRDVFARARHPYTVGLLRCLPAHGRNKHAGALDTIPGELPAPGALLHGCVYAPRCRLADARCREQAPPPHRLTSPHGEQMSRCHYHERAIELPLAMSAEDARVERNDDVDAAADIDADVNVDVDADAQAASPAASPNALPDTLPDAAREARVVLRAVDVSRTFGRGAQAVRALDGVSIELHAGETLGLVGESGSGKTTLARLLLGLQQPDAGGAIELDGQPLDGRVARRDATQRAALRVVFQHPDASLNRALSVKRLVARALAPNAATRPRDAANDAHTAHDVGDENTRVGALLDAVRVPARYLAARARQLSGGLKQRVAIAQAFAGAPRVVICDEPTSALDVSVQAAILNLLARLQRERDVSYLFISHNLDVVRYLADRIAVLYAGRVVESGPAAAVFDGPWHPYTETLLAARRAGDRDEAAKADASATVNVDTNADASAAANVDTNANTSADVSADVSADANVAANAGAARPPLASRSGCIFSARCPRKLGAICDDEAPPLADAGGGHRILCHIPVDTLREQQRAAQAARAVN</sequence>
<comment type="subcellular location">
    <subcellularLocation>
        <location evidence="1">Cell inner membrane</location>
        <topology evidence="1">Peripheral membrane protein</topology>
    </subcellularLocation>
</comment>
<keyword evidence="8" id="KW-0472">Membrane</keyword>
<keyword evidence="6" id="KW-0547">Nucleotide-binding</keyword>
<evidence type="ECO:0000256" key="5">
    <source>
        <dbReference type="ARBA" id="ARBA00022519"/>
    </source>
</evidence>
<dbReference type="CDD" id="cd03257">
    <property type="entry name" value="ABC_NikE_OppD_transporters"/>
    <property type="match status" value="2"/>
</dbReference>
<dbReference type="InterPro" id="IPR003593">
    <property type="entry name" value="AAA+_ATPase"/>
</dbReference>
<evidence type="ECO:0000259" key="9">
    <source>
        <dbReference type="PROSITE" id="PS50893"/>
    </source>
</evidence>
<dbReference type="PANTHER" id="PTHR43297:SF2">
    <property type="entry name" value="DIPEPTIDE TRANSPORT ATP-BINDING PROTEIN DPPD"/>
    <property type="match status" value="1"/>
</dbReference>
<feature type="domain" description="ABC transporter" evidence="9">
    <location>
        <begin position="410"/>
        <end position="667"/>
    </location>
</feature>
<dbReference type="GO" id="GO:0016887">
    <property type="term" value="F:ATP hydrolysis activity"/>
    <property type="evidence" value="ECO:0007669"/>
    <property type="project" value="InterPro"/>
</dbReference>
<dbReference type="Proteomes" id="UP000433577">
    <property type="component" value="Chromosome 1"/>
</dbReference>
<dbReference type="InterPro" id="IPR017871">
    <property type="entry name" value="ABC_transporter-like_CS"/>
</dbReference>
<proteinExistence type="inferred from homology"/>
<dbReference type="GO" id="GO:0005524">
    <property type="term" value="F:ATP binding"/>
    <property type="evidence" value="ECO:0007669"/>
    <property type="project" value="UniProtKB-KW"/>
</dbReference>
<dbReference type="PROSITE" id="PS50893">
    <property type="entry name" value="ABC_TRANSPORTER_2"/>
    <property type="match status" value="2"/>
</dbReference>
<dbReference type="OrthoDB" id="9802772at2"/>
<keyword evidence="7 10" id="KW-0067">ATP-binding</keyword>
<dbReference type="InterPro" id="IPR027417">
    <property type="entry name" value="P-loop_NTPase"/>
</dbReference>
<evidence type="ECO:0000256" key="7">
    <source>
        <dbReference type="ARBA" id="ARBA00022840"/>
    </source>
</evidence>
<comment type="similarity">
    <text evidence="2">Belongs to the ABC transporter superfamily.</text>
</comment>
<dbReference type="InterPro" id="IPR013563">
    <property type="entry name" value="Oligopep_ABC_C"/>
</dbReference>
<keyword evidence="5" id="KW-0997">Cell inner membrane</keyword>